<sequence length="159" mass="17783">MLLEEPTEGENDAQKERVRRDKIRECSVSLVSMAGDKWGYDSPVKNISRIATKSATRGIDSAEDAWKVLKHDNLVKKAKTQICRRSNAAYGNEIASFGLYANTNKWRSQESKSEGTERSRYENEDKRWGKDGNSYPSSGGRSVSEHMSESGDDVDGEAD</sequence>
<feature type="compositionally biased region" description="Basic and acidic residues" evidence="1">
    <location>
        <begin position="107"/>
        <end position="130"/>
    </location>
</feature>
<comment type="caution">
    <text evidence="2">The sequence shown here is derived from an EMBL/GenBank/DDBJ whole genome shotgun (WGS) entry which is preliminary data.</text>
</comment>
<evidence type="ECO:0000313" key="2">
    <source>
        <dbReference type="EMBL" id="KAF7132490.1"/>
    </source>
</evidence>
<proteinExistence type="predicted"/>
<dbReference type="Proteomes" id="UP000626092">
    <property type="component" value="Unassembled WGS sequence"/>
</dbReference>
<dbReference type="EMBL" id="WJXA01000009">
    <property type="protein sequence ID" value="KAF7132490.1"/>
    <property type="molecule type" value="Genomic_DNA"/>
</dbReference>
<organism evidence="2 3">
    <name type="scientific">Rhododendron simsii</name>
    <name type="common">Sims's rhododendron</name>
    <dbReference type="NCBI Taxonomy" id="118357"/>
    <lineage>
        <taxon>Eukaryota</taxon>
        <taxon>Viridiplantae</taxon>
        <taxon>Streptophyta</taxon>
        <taxon>Embryophyta</taxon>
        <taxon>Tracheophyta</taxon>
        <taxon>Spermatophyta</taxon>
        <taxon>Magnoliopsida</taxon>
        <taxon>eudicotyledons</taxon>
        <taxon>Gunneridae</taxon>
        <taxon>Pentapetalae</taxon>
        <taxon>asterids</taxon>
        <taxon>Ericales</taxon>
        <taxon>Ericaceae</taxon>
        <taxon>Ericoideae</taxon>
        <taxon>Rhodoreae</taxon>
        <taxon>Rhododendron</taxon>
    </lineage>
</organism>
<feature type="compositionally biased region" description="Acidic residues" evidence="1">
    <location>
        <begin position="150"/>
        <end position="159"/>
    </location>
</feature>
<name>A0A834GDP7_RHOSS</name>
<accession>A0A834GDP7</accession>
<reference evidence="2" key="1">
    <citation type="submission" date="2019-11" db="EMBL/GenBank/DDBJ databases">
        <authorList>
            <person name="Liu Y."/>
            <person name="Hou J."/>
            <person name="Li T.-Q."/>
            <person name="Guan C.-H."/>
            <person name="Wu X."/>
            <person name="Wu H.-Z."/>
            <person name="Ling F."/>
            <person name="Zhang R."/>
            <person name="Shi X.-G."/>
            <person name="Ren J.-P."/>
            <person name="Chen E.-F."/>
            <person name="Sun J.-M."/>
        </authorList>
    </citation>
    <scope>NUCLEOTIDE SEQUENCE</scope>
    <source>
        <strain evidence="2">Adult_tree_wgs_1</strain>
        <tissue evidence="2">Leaves</tissue>
    </source>
</reference>
<dbReference type="AlphaFoldDB" id="A0A834GDP7"/>
<evidence type="ECO:0000313" key="3">
    <source>
        <dbReference type="Proteomes" id="UP000626092"/>
    </source>
</evidence>
<feature type="region of interest" description="Disordered" evidence="1">
    <location>
        <begin position="105"/>
        <end position="159"/>
    </location>
</feature>
<keyword evidence="3" id="KW-1185">Reference proteome</keyword>
<evidence type="ECO:0000256" key="1">
    <source>
        <dbReference type="SAM" id="MobiDB-lite"/>
    </source>
</evidence>
<gene>
    <name evidence="2" type="ORF">RHSIM_Rhsim09G0175100</name>
</gene>
<protein>
    <submittedName>
        <fullName evidence="2">Uncharacterized protein</fullName>
    </submittedName>
</protein>